<accession>A0A839ADZ7</accession>
<dbReference type="RefSeq" id="WP_182164338.1">
    <property type="nucleotide sequence ID" value="NZ_JACFXV010000048.1"/>
</dbReference>
<evidence type="ECO:0000313" key="2">
    <source>
        <dbReference type="EMBL" id="MBA5777184.1"/>
    </source>
</evidence>
<feature type="transmembrane region" description="Helical" evidence="1">
    <location>
        <begin position="6"/>
        <end position="23"/>
    </location>
</feature>
<dbReference type="Proteomes" id="UP000541109">
    <property type="component" value="Unassembled WGS sequence"/>
</dbReference>
<organism evidence="2 3">
    <name type="scientific">Stappia albiluteola</name>
    <dbReference type="NCBI Taxonomy" id="2758565"/>
    <lineage>
        <taxon>Bacteria</taxon>
        <taxon>Pseudomonadati</taxon>
        <taxon>Pseudomonadota</taxon>
        <taxon>Alphaproteobacteria</taxon>
        <taxon>Hyphomicrobiales</taxon>
        <taxon>Stappiaceae</taxon>
        <taxon>Stappia</taxon>
    </lineage>
</organism>
<name>A0A839ADZ7_9HYPH</name>
<keyword evidence="1" id="KW-1133">Transmembrane helix</keyword>
<feature type="transmembrane region" description="Helical" evidence="1">
    <location>
        <begin position="30"/>
        <end position="49"/>
    </location>
</feature>
<sequence>MLLGLVGTLVLGIAVVGCLMFLNKLTGKRLPRWIFPAGAALGMLTFHIWNEYTWFDRTAADLPAHVAVAETYTTSTVIQPWTLVFPRINRYAAVDLSTVKTNDKAPGYRLAEVYLVTRFTPTAATQQIFDCPGGRRAFLGRSDTFGEDGLPEGAAWESLDKTDPMLSKVCSAPTSG</sequence>
<keyword evidence="1" id="KW-0812">Transmembrane</keyword>
<keyword evidence="3" id="KW-1185">Reference proteome</keyword>
<comment type="caution">
    <text evidence="2">The sequence shown here is derived from an EMBL/GenBank/DDBJ whole genome shotgun (WGS) entry which is preliminary data.</text>
</comment>
<gene>
    <name evidence="2" type="ORF">H2509_08600</name>
</gene>
<proteinExistence type="predicted"/>
<reference evidence="2 3" key="1">
    <citation type="submission" date="2020-07" db="EMBL/GenBank/DDBJ databases">
        <title>Stappia sp., F7233, whole genome shotgun sequencing project.</title>
        <authorList>
            <person name="Jiang S."/>
            <person name="Liu Z.W."/>
            <person name="Du Z.J."/>
        </authorList>
    </citation>
    <scope>NUCLEOTIDE SEQUENCE [LARGE SCALE GENOMIC DNA]</scope>
    <source>
        <strain evidence="2 3">F7233</strain>
    </source>
</reference>
<protein>
    <submittedName>
        <fullName evidence="2">Uncharacterized protein</fullName>
    </submittedName>
</protein>
<evidence type="ECO:0000256" key="1">
    <source>
        <dbReference type="SAM" id="Phobius"/>
    </source>
</evidence>
<keyword evidence="1" id="KW-0472">Membrane</keyword>
<evidence type="ECO:0000313" key="3">
    <source>
        <dbReference type="Proteomes" id="UP000541109"/>
    </source>
</evidence>
<dbReference type="EMBL" id="JACFXV010000048">
    <property type="protein sequence ID" value="MBA5777184.1"/>
    <property type="molecule type" value="Genomic_DNA"/>
</dbReference>
<dbReference type="AlphaFoldDB" id="A0A839ADZ7"/>